<evidence type="ECO:0000256" key="1">
    <source>
        <dbReference type="ARBA" id="ARBA00001971"/>
    </source>
</evidence>
<evidence type="ECO:0000256" key="9">
    <source>
        <dbReference type="ARBA" id="ARBA00023004"/>
    </source>
</evidence>
<organism evidence="13 14">
    <name type="scientific">Spinacia oleracea</name>
    <name type="common">Spinach</name>
    <dbReference type="NCBI Taxonomy" id="3562"/>
    <lineage>
        <taxon>Eukaryota</taxon>
        <taxon>Viridiplantae</taxon>
        <taxon>Streptophyta</taxon>
        <taxon>Embryophyta</taxon>
        <taxon>Tracheophyta</taxon>
        <taxon>Spermatophyta</taxon>
        <taxon>Magnoliopsida</taxon>
        <taxon>eudicotyledons</taxon>
        <taxon>Gunneridae</taxon>
        <taxon>Pentapetalae</taxon>
        <taxon>Caryophyllales</taxon>
        <taxon>Chenopodiaceae</taxon>
        <taxon>Chenopodioideae</taxon>
        <taxon>Anserineae</taxon>
        <taxon>Spinacia</taxon>
    </lineage>
</organism>
<reference evidence="13" key="1">
    <citation type="journal article" date="2021" name="Nat. Commun.">
        <title>Genomic analyses provide insights into spinach domestication and the genetic basis of agronomic traits.</title>
        <authorList>
            <person name="Cai X."/>
            <person name="Sun X."/>
            <person name="Xu C."/>
            <person name="Sun H."/>
            <person name="Wang X."/>
            <person name="Ge C."/>
            <person name="Zhang Z."/>
            <person name="Wang Q."/>
            <person name="Fei Z."/>
            <person name="Jiao C."/>
            <person name="Wang Q."/>
        </authorList>
    </citation>
    <scope>NUCLEOTIDE SEQUENCE [LARGE SCALE GENOMIC DNA]</scope>
    <source>
        <strain evidence="13">cv. Varoflay</strain>
    </source>
</reference>
<keyword evidence="4 12" id="KW-0349">Heme</keyword>
<evidence type="ECO:0000313" key="14">
    <source>
        <dbReference type="RefSeq" id="XP_056696953.1"/>
    </source>
</evidence>
<dbReference type="Pfam" id="PF00067">
    <property type="entry name" value="p450"/>
    <property type="match status" value="1"/>
</dbReference>
<dbReference type="GeneID" id="130470581"/>
<evidence type="ECO:0000256" key="5">
    <source>
        <dbReference type="ARBA" id="ARBA00022692"/>
    </source>
</evidence>
<dbReference type="InterPro" id="IPR002401">
    <property type="entry name" value="Cyt_P450_E_grp-I"/>
</dbReference>
<dbReference type="InterPro" id="IPR036396">
    <property type="entry name" value="Cyt_P450_sf"/>
</dbReference>
<evidence type="ECO:0000256" key="3">
    <source>
        <dbReference type="ARBA" id="ARBA00010617"/>
    </source>
</evidence>
<comment type="subcellular location">
    <subcellularLocation>
        <location evidence="2">Membrane</location>
        <topology evidence="2">Single-pass membrane protein</topology>
    </subcellularLocation>
</comment>
<dbReference type="RefSeq" id="XP_056696953.1">
    <property type="nucleotide sequence ID" value="XM_056840975.1"/>
</dbReference>
<reference evidence="14" key="2">
    <citation type="submission" date="2025-08" db="UniProtKB">
        <authorList>
            <consortium name="RefSeq"/>
        </authorList>
    </citation>
    <scope>IDENTIFICATION</scope>
    <source>
        <tissue evidence="14">Leaf</tissue>
    </source>
</reference>
<dbReference type="InterPro" id="IPR001128">
    <property type="entry name" value="Cyt_P450"/>
</dbReference>
<name>A0ABM3RMW1_SPIOL</name>
<dbReference type="PANTHER" id="PTHR47953:SF19">
    <property type="entry name" value="OS06G0641600 PROTEIN"/>
    <property type="match status" value="1"/>
</dbReference>
<evidence type="ECO:0000256" key="4">
    <source>
        <dbReference type="ARBA" id="ARBA00022617"/>
    </source>
</evidence>
<dbReference type="Proteomes" id="UP000813463">
    <property type="component" value="Chromosome 3"/>
</dbReference>
<keyword evidence="11" id="KW-0472">Membrane</keyword>
<keyword evidence="7" id="KW-1133">Transmembrane helix</keyword>
<evidence type="ECO:0000256" key="2">
    <source>
        <dbReference type="ARBA" id="ARBA00004167"/>
    </source>
</evidence>
<dbReference type="PRINTS" id="PR00385">
    <property type="entry name" value="P450"/>
</dbReference>
<evidence type="ECO:0000256" key="12">
    <source>
        <dbReference type="RuleBase" id="RU000461"/>
    </source>
</evidence>
<evidence type="ECO:0000256" key="6">
    <source>
        <dbReference type="ARBA" id="ARBA00022723"/>
    </source>
</evidence>
<protein>
    <submittedName>
        <fullName evidence="14">Desmethyl-deoxy-podophyllotoxin synthase-like</fullName>
    </submittedName>
</protein>
<evidence type="ECO:0000313" key="13">
    <source>
        <dbReference type="Proteomes" id="UP000813463"/>
    </source>
</evidence>
<dbReference type="PANTHER" id="PTHR47953">
    <property type="entry name" value="OS08G0105600 PROTEIN"/>
    <property type="match status" value="1"/>
</dbReference>
<dbReference type="SUPFAM" id="SSF48264">
    <property type="entry name" value="Cytochrome P450"/>
    <property type="match status" value="1"/>
</dbReference>
<keyword evidence="13" id="KW-1185">Reference proteome</keyword>
<keyword evidence="5" id="KW-0812">Transmembrane</keyword>
<evidence type="ECO:0000256" key="7">
    <source>
        <dbReference type="ARBA" id="ARBA00022989"/>
    </source>
</evidence>
<evidence type="ECO:0000256" key="11">
    <source>
        <dbReference type="ARBA" id="ARBA00023136"/>
    </source>
</evidence>
<dbReference type="PRINTS" id="PR00463">
    <property type="entry name" value="EP450I"/>
</dbReference>
<gene>
    <name evidence="14" type="primary">LOC130470581</name>
</gene>
<proteinExistence type="inferred from homology"/>
<dbReference type="InterPro" id="IPR052306">
    <property type="entry name" value="CYP450_71D"/>
</dbReference>
<sequence length="216" mass="25117">MFYQNIQELFGAASETSSTTIEWVFSELLKNHKVMERAQNEVRQVFQGKDLMMIDQASIDKLEYLKFVIKETLRLHPPFPCLIPRESMDRCEIKGYIIPPKTRIFINAWAIGRDSEYWEDPEKFNPERFEDSSIDYKGTHFELIPFGAGRRICPGMGLGIATIELVLAMLLYHFDWELPYGSKPKDLDMDETFGIVGRKKVDLQVIPSLYYLSGFK</sequence>
<keyword evidence="8 12" id="KW-0560">Oxidoreductase</keyword>
<dbReference type="InterPro" id="IPR017972">
    <property type="entry name" value="Cyt_P450_CS"/>
</dbReference>
<evidence type="ECO:0000256" key="8">
    <source>
        <dbReference type="ARBA" id="ARBA00023002"/>
    </source>
</evidence>
<evidence type="ECO:0000256" key="10">
    <source>
        <dbReference type="ARBA" id="ARBA00023033"/>
    </source>
</evidence>
<dbReference type="PROSITE" id="PS00086">
    <property type="entry name" value="CYTOCHROME_P450"/>
    <property type="match status" value="1"/>
</dbReference>
<comment type="similarity">
    <text evidence="3 12">Belongs to the cytochrome P450 family.</text>
</comment>
<keyword evidence="6 12" id="KW-0479">Metal-binding</keyword>
<comment type="cofactor">
    <cofactor evidence="1">
        <name>heme</name>
        <dbReference type="ChEBI" id="CHEBI:30413"/>
    </cofactor>
</comment>
<dbReference type="Gene3D" id="1.10.630.10">
    <property type="entry name" value="Cytochrome P450"/>
    <property type="match status" value="1"/>
</dbReference>
<accession>A0ABM3RMW1</accession>
<keyword evidence="9 12" id="KW-0408">Iron</keyword>
<keyword evidence="10 12" id="KW-0503">Monooxygenase</keyword>